<comment type="caution">
    <text evidence="2">The sequence shown here is derived from an EMBL/GenBank/DDBJ whole genome shotgun (WGS) entry which is preliminary data.</text>
</comment>
<evidence type="ECO:0000313" key="3">
    <source>
        <dbReference type="Proteomes" id="UP000647241"/>
    </source>
</evidence>
<dbReference type="Proteomes" id="UP000647241">
    <property type="component" value="Unassembled WGS sequence"/>
</dbReference>
<evidence type="ECO:0000256" key="1">
    <source>
        <dbReference type="SAM" id="SignalP"/>
    </source>
</evidence>
<accession>A0A917LXF5</accession>
<keyword evidence="3" id="KW-1185">Reference proteome</keyword>
<organism evidence="2 3">
    <name type="scientific">Edaphobacter dinghuensis</name>
    <dbReference type="NCBI Taxonomy" id="1560005"/>
    <lineage>
        <taxon>Bacteria</taxon>
        <taxon>Pseudomonadati</taxon>
        <taxon>Acidobacteriota</taxon>
        <taxon>Terriglobia</taxon>
        <taxon>Terriglobales</taxon>
        <taxon>Acidobacteriaceae</taxon>
        <taxon>Edaphobacter</taxon>
    </lineage>
</organism>
<feature type="signal peptide" evidence="1">
    <location>
        <begin position="1"/>
        <end position="23"/>
    </location>
</feature>
<keyword evidence="1" id="KW-0732">Signal</keyword>
<evidence type="ECO:0000313" key="2">
    <source>
        <dbReference type="EMBL" id="GGG64090.1"/>
    </source>
</evidence>
<name>A0A917LXF5_9BACT</name>
<gene>
    <name evidence="2" type="ORF">GCM10011585_02100</name>
</gene>
<dbReference type="EMBL" id="BMGT01000001">
    <property type="protein sequence ID" value="GGG64090.1"/>
    <property type="molecule type" value="Genomic_DNA"/>
</dbReference>
<feature type="chain" id="PRO_5037249794" evidence="1">
    <location>
        <begin position="24"/>
        <end position="297"/>
    </location>
</feature>
<reference evidence="2" key="1">
    <citation type="journal article" date="2014" name="Int. J. Syst. Evol. Microbiol.">
        <title>Complete genome sequence of Corynebacterium casei LMG S-19264T (=DSM 44701T), isolated from a smear-ripened cheese.</title>
        <authorList>
            <consortium name="US DOE Joint Genome Institute (JGI-PGF)"/>
            <person name="Walter F."/>
            <person name="Albersmeier A."/>
            <person name="Kalinowski J."/>
            <person name="Ruckert C."/>
        </authorList>
    </citation>
    <scope>NUCLEOTIDE SEQUENCE</scope>
    <source>
        <strain evidence="2">CGMCC 1.12997</strain>
    </source>
</reference>
<proteinExistence type="predicted"/>
<dbReference type="AlphaFoldDB" id="A0A917LXF5"/>
<reference evidence="2" key="2">
    <citation type="submission" date="2020-09" db="EMBL/GenBank/DDBJ databases">
        <authorList>
            <person name="Sun Q."/>
            <person name="Zhou Y."/>
        </authorList>
    </citation>
    <scope>NUCLEOTIDE SEQUENCE</scope>
    <source>
        <strain evidence="2">CGMCC 1.12997</strain>
    </source>
</reference>
<sequence>MGYTVIRSLLVLTVAWTAAATCAQTSTLQASLPDAPSALLSQQQDVVTVAENSLRTDGSGVAPCTLRHAMLPIPSHSRTIVPVHVPCNELINPSQRFLDTNLIIPLTAKQKGYLAIHNLTDPANLLTIVALSGFTIAVDPDSPYGPGLKGFGKNTGVSLLQDATGEFFGAFLIPSIAHQDPRYFRMPKASIPRRLGHAVSHTFVANHDDGSLMPNYANLLGYPINAELSNLYVPGIHADPASTIQRIATGLATDPANNLVTEFLPDVAKHISIRIIFVQRILNQVASQQQAGVNPTF</sequence>
<protein>
    <submittedName>
        <fullName evidence="2">Uncharacterized protein</fullName>
    </submittedName>
</protein>